<name>A0A4Z1CLZ7_9ACTN</name>
<sequence>MDRNQHWHAYEWEGREIAWRRLGEGPPVVMCHGTPWSSVVWEDVAGALAATRTVYLWDMPGYGRSSKAPHHRVDLDVQGRALTALVDEWGLAAPDVVAHDFGGAVALRAHLLHDVPVRSLALADIVLLQPWGSDFFNLVRDHSDVFSRLPAGLHRALLETYIQGACHQRLDPQVLGSLSEPWLSDEGQSAFYAQIAQADCRFTDEVVERLDSIAVPTLVLWGERDAWLPVEQAHRLHRLIPSSRCRTIPDAGHLVQYDAPQELAGHLLAWLAARSVPHAPGRQGFAQLVGAPEGAYEQGHDESAGAGLQAAGALGVAHLCGELDDQRYAADGEAEQQAHPDGVDADDAQGPAQGDDDVDEVGGAGGQRDEVGQQDQGEDDADEDGGAGPPDDEELEDRERDEHPQQGPQHVGDHACRDPAEGVEGQDGHERRRGLGGCVDPDRPGTGDGERTELGPGGQPVQRRGPREVEPERPDRRGHAISSR</sequence>
<dbReference type="Proteomes" id="UP000297496">
    <property type="component" value="Unassembled WGS sequence"/>
</dbReference>
<dbReference type="SUPFAM" id="SSF53474">
    <property type="entry name" value="alpha/beta-Hydrolases"/>
    <property type="match status" value="1"/>
</dbReference>
<dbReference type="Gene3D" id="3.40.50.1820">
    <property type="entry name" value="alpha/beta hydrolase"/>
    <property type="match status" value="1"/>
</dbReference>
<keyword evidence="4" id="KW-1185">Reference proteome</keyword>
<feature type="region of interest" description="Disordered" evidence="1">
    <location>
        <begin position="331"/>
        <end position="484"/>
    </location>
</feature>
<reference evidence="3 4" key="1">
    <citation type="submission" date="2019-04" db="EMBL/GenBank/DDBJ databases">
        <title>Three New Species of Nocardioides, Nocardioides euryhalodurans sp. nov., Nocardioides seonyuensis sp. nov. and Nocardioides eburneoflavus sp. nov. Isolated from Soil.</title>
        <authorList>
            <person name="Roh S.G."/>
            <person name="Lee C."/>
            <person name="Kim M.-K."/>
            <person name="Kim S.B."/>
        </authorList>
    </citation>
    <scope>NUCLEOTIDE SEQUENCE [LARGE SCALE GENOMIC DNA]</scope>
    <source>
        <strain evidence="3 4">MMS17-SY213</strain>
    </source>
</reference>
<evidence type="ECO:0000313" key="4">
    <source>
        <dbReference type="Proteomes" id="UP000297496"/>
    </source>
</evidence>
<evidence type="ECO:0000256" key="1">
    <source>
        <dbReference type="SAM" id="MobiDB-lite"/>
    </source>
</evidence>
<comment type="caution">
    <text evidence="3">The sequence shown here is derived from an EMBL/GenBank/DDBJ whole genome shotgun (WGS) entry which is preliminary data.</text>
</comment>
<dbReference type="AlphaFoldDB" id="A0A4Z1CLZ7"/>
<feature type="compositionally biased region" description="Basic and acidic residues" evidence="1">
    <location>
        <begin position="440"/>
        <end position="453"/>
    </location>
</feature>
<accession>A0A4Z1CLZ7</accession>
<dbReference type="Pfam" id="PF00561">
    <property type="entry name" value="Abhydrolase_1"/>
    <property type="match status" value="1"/>
</dbReference>
<dbReference type="GO" id="GO:0016787">
    <property type="term" value="F:hydrolase activity"/>
    <property type="evidence" value="ECO:0007669"/>
    <property type="project" value="UniProtKB-KW"/>
</dbReference>
<proteinExistence type="predicted"/>
<feature type="compositionally biased region" description="Basic and acidic residues" evidence="1">
    <location>
        <begin position="465"/>
        <end position="478"/>
    </location>
</feature>
<protein>
    <submittedName>
        <fullName evidence="3">Alpha/beta fold hydrolase</fullName>
    </submittedName>
</protein>
<dbReference type="PANTHER" id="PTHR43194">
    <property type="entry name" value="HYDROLASE ALPHA/BETA FOLD FAMILY"/>
    <property type="match status" value="1"/>
</dbReference>
<feature type="compositionally biased region" description="Basic and acidic residues" evidence="1">
    <location>
        <begin position="411"/>
        <end position="430"/>
    </location>
</feature>
<dbReference type="PRINTS" id="PR00412">
    <property type="entry name" value="EPOXHYDRLASE"/>
</dbReference>
<dbReference type="PRINTS" id="PR00111">
    <property type="entry name" value="ABHYDROLASE"/>
</dbReference>
<organism evidence="3 4">
    <name type="scientific">Nocardioides eburneiflavus</name>
    <dbReference type="NCBI Taxonomy" id="2518372"/>
    <lineage>
        <taxon>Bacteria</taxon>
        <taxon>Bacillati</taxon>
        <taxon>Actinomycetota</taxon>
        <taxon>Actinomycetes</taxon>
        <taxon>Propionibacteriales</taxon>
        <taxon>Nocardioidaceae</taxon>
        <taxon>Nocardioides</taxon>
    </lineage>
</organism>
<dbReference type="OrthoDB" id="27092at2"/>
<gene>
    <name evidence="3" type="ORF">EXE59_02310</name>
</gene>
<dbReference type="EMBL" id="SRRO01000001">
    <property type="protein sequence ID" value="TGN62909.1"/>
    <property type="molecule type" value="Genomic_DNA"/>
</dbReference>
<dbReference type="InterPro" id="IPR029058">
    <property type="entry name" value="AB_hydrolase_fold"/>
</dbReference>
<dbReference type="PANTHER" id="PTHR43194:SF5">
    <property type="entry name" value="PIMELOYL-[ACYL-CARRIER PROTEIN] METHYL ESTER ESTERASE"/>
    <property type="match status" value="1"/>
</dbReference>
<feature type="compositionally biased region" description="Acidic residues" evidence="1">
    <location>
        <begin position="376"/>
        <end position="396"/>
    </location>
</feature>
<dbReference type="InterPro" id="IPR000639">
    <property type="entry name" value="Epox_hydrolase-like"/>
</dbReference>
<feature type="domain" description="AB hydrolase-1" evidence="2">
    <location>
        <begin position="26"/>
        <end position="260"/>
    </location>
</feature>
<feature type="compositionally biased region" description="Basic and acidic residues" evidence="1">
    <location>
        <begin position="331"/>
        <end position="342"/>
    </location>
</feature>
<evidence type="ECO:0000313" key="3">
    <source>
        <dbReference type="EMBL" id="TGN62909.1"/>
    </source>
</evidence>
<dbReference type="InterPro" id="IPR000073">
    <property type="entry name" value="AB_hydrolase_1"/>
</dbReference>
<keyword evidence="3" id="KW-0378">Hydrolase</keyword>
<dbReference type="InterPro" id="IPR050228">
    <property type="entry name" value="Carboxylesterase_BioH"/>
</dbReference>
<evidence type="ECO:0000259" key="2">
    <source>
        <dbReference type="Pfam" id="PF00561"/>
    </source>
</evidence>